<evidence type="ECO:0000256" key="1">
    <source>
        <dbReference type="ARBA" id="ARBA00011012"/>
    </source>
</evidence>
<evidence type="ECO:0000313" key="2">
    <source>
        <dbReference type="EMBL" id="CAD6209796.1"/>
    </source>
</evidence>
<keyword evidence="3" id="KW-1185">Reference proteome</keyword>
<comment type="similarity">
    <text evidence="1">Belongs to the Mo25 family.</text>
</comment>
<dbReference type="InterPro" id="IPR011989">
    <property type="entry name" value="ARM-like"/>
</dbReference>
<reference evidence="2" key="1">
    <citation type="submission" date="2020-10" db="EMBL/GenBank/DDBJ databases">
        <authorList>
            <person name="Han B."/>
            <person name="Lu T."/>
            <person name="Zhao Q."/>
            <person name="Huang X."/>
            <person name="Zhao Y."/>
        </authorList>
    </citation>
    <scope>NUCLEOTIDE SEQUENCE</scope>
</reference>
<accession>A0A811MN10</accession>
<dbReference type="InterPro" id="IPR013878">
    <property type="entry name" value="Mo25"/>
</dbReference>
<sequence length="67" mass="7652">MPSLPIHVQLFVANKEQPPEITSILRANRSKLLRFLKDFTTVEKDDKKFEADKATVISEILALAEKQ</sequence>
<dbReference type="GO" id="GO:0035556">
    <property type="term" value="P:intracellular signal transduction"/>
    <property type="evidence" value="ECO:0007669"/>
    <property type="project" value="TreeGrafter"/>
</dbReference>
<dbReference type="Gene3D" id="1.25.10.10">
    <property type="entry name" value="Leucine-rich Repeat Variant"/>
    <property type="match status" value="1"/>
</dbReference>
<evidence type="ECO:0000313" key="3">
    <source>
        <dbReference type="Proteomes" id="UP000604825"/>
    </source>
</evidence>
<dbReference type="Pfam" id="PF08569">
    <property type="entry name" value="Mo25"/>
    <property type="match status" value="1"/>
</dbReference>
<proteinExistence type="inferred from homology"/>
<protein>
    <submittedName>
        <fullName evidence="2">Uncharacterized protein</fullName>
    </submittedName>
</protein>
<dbReference type="Proteomes" id="UP000604825">
    <property type="component" value="Unassembled WGS sequence"/>
</dbReference>
<dbReference type="GO" id="GO:0043539">
    <property type="term" value="F:protein serine/threonine kinase activator activity"/>
    <property type="evidence" value="ECO:0007669"/>
    <property type="project" value="TreeGrafter"/>
</dbReference>
<dbReference type="OrthoDB" id="609103at2759"/>
<dbReference type="AlphaFoldDB" id="A0A811MN10"/>
<comment type="caution">
    <text evidence="2">The sequence shown here is derived from an EMBL/GenBank/DDBJ whole genome shotgun (WGS) entry which is preliminary data.</text>
</comment>
<dbReference type="PANTHER" id="PTHR10182">
    <property type="entry name" value="CALCIUM-BINDING PROTEIN 39-RELATED"/>
    <property type="match status" value="1"/>
</dbReference>
<gene>
    <name evidence="2" type="ORF">NCGR_LOCUS5968</name>
</gene>
<dbReference type="SUPFAM" id="SSF48371">
    <property type="entry name" value="ARM repeat"/>
    <property type="match status" value="1"/>
</dbReference>
<dbReference type="PANTHER" id="PTHR10182:SF25">
    <property type="entry name" value="MO25-LIKE PROTEIN"/>
    <property type="match status" value="1"/>
</dbReference>
<dbReference type="InterPro" id="IPR016024">
    <property type="entry name" value="ARM-type_fold"/>
</dbReference>
<organism evidence="2 3">
    <name type="scientific">Miscanthus lutarioriparius</name>
    <dbReference type="NCBI Taxonomy" id="422564"/>
    <lineage>
        <taxon>Eukaryota</taxon>
        <taxon>Viridiplantae</taxon>
        <taxon>Streptophyta</taxon>
        <taxon>Embryophyta</taxon>
        <taxon>Tracheophyta</taxon>
        <taxon>Spermatophyta</taxon>
        <taxon>Magnoliopsida</taxon>
        <taxon>Liliopsida</taxon>
        <taxon>Poales</taxon>
        <taxon>Poaceae</taxon>
        <taxon>PACMAD clade</taxon>
        <taxon>Panicoideae</taxon>
        <taxon>Andropogonodae</taxon>
        <taxon>Andropogoneae</taxon>
        <taxon>Saccharinae</taxon>
        <taxon>Miscanthus</taxon>
    </lineage>
</organism>
<dbReference type="EMBL" id="CAJGYO010000002">
    <property type="protein sequence ID" value="CAD6209796.1"/>
    <property type="molecule type" value="Genomic_DNA"/>
</dbReference>
<name>A0A811MN10_9POAL</name>